<dbReference type="EMBL" id="JAYRBN010000056">
    <property type="protein sequence ID" value="KAL2743226.1"/>
    <property type="molecule type" value="Genomic_DNA"/>
</dbReference>
<evidence type="ECO:0000313" key="2">
    <source>
        <dbReference type="Proteomes" id="UP001607303"/>
    </source>
</evidence>
<organism evidence="1 2">
    <name type="scientific">Vespula maculifrons</name>
    <name type="common">Eastern yellow jacket</name>
    <name type="synonym">Wasp</name>
    <dbReference type="NCBI Taxonomy" id="7453"/>
    <lineage>
        <taxon>Eukaryota</taxon>
        <taxon>Metazoa</taxon>
        <taxon>Ecdysozoa</taxon>
        <taxon>Arthropoda</taxon>
        <taxon>Hexapoda</taxon>
        <taxon>Insecta</taxon>
        <taxon>Pterygota</taxon>
        <taxon>Neoptera</taxon>
        <taxon>Endopterygota</taxon>
        <taxon>Hymenoptera</taxon>
        <taxon>Apocrita</taxon>
        <taxon>Aculeata</taxon>
        <taxon>Vespoidea</taxon>
        <taxon>Vespidae</taxon>
        <taxon>Vespinae</taxon>
        <taxon>Vespula</taxon>
    </lineage>
</organism>
<reference evidence="1 2" key="1">
    <citation type="journal article" date="2024" name="Ann. Entomol. Soc. Am.">
        <title>Genomic analyses of the southern and eastern yellowjacket wasps (Hymenoptera: Vespidae) reveal evolutionary signatures of social life.</title>
        <authorList>
            <person name="Catto M.A."/>
            <person name="Caine P.B."/>
            <person name="Orr S.E."/>
            <person name="Hunt B.G."/>
            <person name="Goodisman M.A.D."/>
        </authorList>
    </citation>
    <scope>NUCLEOTIDE SEQUENCE [LARGE SCALE GENOMIC DNA]</scope>
    <source>
        <strain evidence="1">232</strain>
        <tissue evidence="1">Head and thorax</tissue>
    </source>
</reference>
<keyword evidence="2" id="KW-1185">Reference proteome</keyword>
<name>A0ABD2CDU0_VESMC</name>
<sequence>MRLNAKRYSTLAFTMTIILSATRSTAYYFSTLFTTLKHTPPSFTNSYVSIAVHVIIVQNDLSIEA</sequence>
<dbReference type="Proteomes" id="UP001607303">
    <property type="component" value="Unassembled WGS sequence"/>
</dbReference>
<proteinExistence type="predicted"/>
<gene>
    <name evidence="1" type="ORF">V1477_008715</name>
</gene>
<protein>
    <recommendedName>
        <fullName evidence="3">Secreted protein</fullName>
    </recommendedName>
</protein>
<evidence type="ECO:0008006" key="3">
    <source>
        <dbReference type="Google" id="ProtNLM"/>
    </source>
</evidence>
<accession>A0ABD2CDU0</accession>
<comment type="caution">
    <text evidence="1">The sequence shown here is derived from an EMBL/GenBank/DDBJ whole genome shotgun (WGS) entry which is preliminary data.</text>
</comment>
<evidence type="ECO:0000313" key="1">
    <source>
        <dbReference type="EMBL" id="KAL2743226.1"/>
    </source>
</evidence>
<dbReference type="AlphaFoldDB" id="A0ABD2CDU0"/>